<organism evidence="1 2">
    <name type="scientific">Effrenium voratum</name>
    <dbReference type="NCBI Taxonomy" id="2562239"/>
    <lineage>
        <taxon>Eukaryota</taxon>
        <taxon>Sar</taxon>
        <taxon>Alveolata</taxon>
        <taxon>Dinophyceae</taxon>
        <taxon>Suessiales</taxon>
        <taxon>Symbiodiniaceae</taxon>
        <taxon>Effrenium</taxon>
    </lineage>
</organism>
<dbReference type="EMBL" id="CAUJNA010001971">
    <property type="protein sequence ID" value="CAJ1389930.1"/>
    <property type="molecule type" value="Genomic_DNA"/>
</dbReference>
<keyword evidence="2" id="KW-1185">Reference proteome</keyword>
<accession>A0AA36N462</accession>
<protein>
    <submittedName>
        <fullName evidence="1">Uncharacterized protein</fullName>
    </submittedName>
</protein>
<evidence type="ECO:0000313" key="2">
    <source>
        <dbReference type="Proteomes" id="UP001178507"/>
    </source>
</evidence>
<reference evidence="1" key="1">
    <citation type="submission" date="2023-08" db="EMBL/GenBank/DDBJ databases">
        <authorList>
            <person name="Chen Y."/>
            <person name="Shah S."/>
            <person name="Dougan E. K."/>
            <person name="Thang M."/>
            <person name="Chan C."/>
        </authorList>
    </citation>
    <scope>NUCLEOTIDE SEQUENCE</scope>
</reference>
<dbReference type="Proteomes" id="UP001178507">
    <property type="component" value="Unassembled WGS sequence"/>
</dbReference>
<dbReference type="AlphaFoldDB" id="A0AA36N462"/>
<evidence type="ECO:0000313" key="1">
    <source>
        <dbReference type="EMBL" id="CAJ1389930.1"/>
    </source>
</evidence>
<name>A0AA36N462_9DINO</name>
<comment type="caution">
    <text evidence="1">The sequence shown here is derived from an EMBL/GenBank/DDBJ whole genome shotgun (WGS) entry which is preliminary data.</text>
</comment>
<sequence length="155" mass="16844">MGLSGSHLHCDTVRDVRPFMTEIIVVNQMQTPVLIIEAAHHGDATPLHGIEHQVPPGEHAIMSGYLVEPRATLFVRTGLHSASKILVPNCGRIFISNQPHGLKVETVDEKVSIEDFAGDAARIKGNDTVPMLLRNEHFKDIVPNSNATLKTMGGA</sequence>
<proteinExistence type="predicted"/>
<gene>
    <name evidence="1" type="ORF">EVOR1521_LOCUS15456</name>
</gene>